<dbReference type="InterPro" id="IPR054722">
    <property type="entry name" value="PolX-like_BBD"/>
</dbReference>
<keyword evidence="11" id="KW-0229">DNA integration</keyword>
<keyword evidence="12" id="KW-0695">RNA-directed DNA polymerase</keyword>
<keyword evidence="2" id="KW-1188">Viral release from host cell</keyword>
<evidence type="ECO:0000256" key="2">
    <source>
        <dbReference type="ARBA" id="ARBA00022612"/>
    </source>
</evidence>
<feature type="domain" description="CCHC-type" evidence="17">
    <location>
        <begin position="233"/>
        <end position="248"/>
    </location>
</feature>
<keyword evidence="10" id="KW-0460">Magnesium</keyword>
<organism evidence="18 19">
    <name type="scientific">Lasius niger</name>
    <name type="common">Black garden ant</name>
    <dbReference type="NCBI Taxonomy" id="67767"/>
    <lineage>
        <taxon>Eukaryota</taxon>
        <taxon>Metazoa</taxon>
        <taxon>Ecdysozoa</taxon>
        <taxon>Arthropoda</taxon>
        <taxon>Hexapoda</taxon>
        <taxon>Insecta</taxon>
        <taxon>Pterygota</taxon>
        <taxon>Neoptera</taxon>
        <taxon>Endopterygota</taxon>
        <taxon>Hymenoptera</taxon>
        <taxon>Apocrita</taxon>
        <taxon>Aculeata</taxon>
        <taxon>Formicoidea</taxon>
        <taxon>Formicidae</taxon>
        <taxon>Formicinae</taxon>
        <taxon>Lasius</taxon>
        <taxon>Lasius</taxon>
    </lineage>
</organism>
<dbReference type="InterPro" id="IPR025724">
    <property type="entry name" value="GAG-pre-integrase_dom"/>
</dbReference>
<dbReference type="AlphaFoldDB" id="A0A0J7K8T1"/>
<dbReference type="SUPFAM" id="SSF53098">
    <property type="entry name" value="Ribonuclease H-like"/>
    <property type="match status" value="1"/>
</dbReference>
<gene>
    <name evidence="18" type="ORF">RF55_14374</name>
</gene>
<evidence type="ECO:0000256" key="5">
    <source>
        <dbReference type="ARBA" id="ARBA00022723"/>
    </source>
</evidence>
<keyword evidence="8" id="KW-0378">Hydrolase</keyword>
<dbReference type="PROSITE" id="PS50158">
    <property type="entry name" value="ZF_CCHC"/>
    <property type="match status" value="1"/>
</dbReference>
<evidence type="ECO:0000313" key="19">
    <source>
        <dbReference type="Proteomes" id="UP000036403"/>
    </source>
</evidence>
<keyword evidence="13" id="KW-0239">DNA-directed DNA polymerase</keyword>
<dbReference type="OrthoDB" id="7682542at2759"/>
<comment type="caution">
    <text evidence="18">The sequence shown here is derived from an EMBL/GenBank/DDBJ whole genome shotgun (WGS) entry which is preliminary data.</text>
</comment>
<dbReference type="GO" id="GO:0003676">
    <property type="term" value="F:nucleic acid binding"/>
    <property type="evidence" value="ECO:0007669"/>
    <property type="project" value="InterPro"/>
</dbReference>
<evidence type="ECO:0000256" key="16">
    <source>
        <dbReference type="PROSITE-ProRule" id="PRU00047"/>
    </source>
</evidence>
<dbReference type="InterPro" id="IPR012337">
    <property type="entry name" value="RNaseH-like_sf"/>
</dbReference>
<comment type="function">
    <text evidence="1">The aspartyl protease (PR) mediates the proteolytic cleavages of the Gag and Gag-Pol polyproteins after assembly of the VLP.</text>
</comment>
<dbReference type="GO" id="GO:0008270">
    <property type="term" value="F:zinc ion binding"/>
    <property type="evidence" value="ECO:0007669"/>
    <property type="project" value="UniProtKB-KW"/>
</dbReference>
<evidence type="ECO:0000256" key="3">
    <source>
        <dbReference type="ARBA" id="ARBA00022670"/>
    </source>
</evidence>
<keyword evidence="16" id="KW-0862">Zinc</keyword>
<name>A0A0J7K8T1_LASNI</name>
<dbReference type="EMBL" id="LBMM01011832">
    <property type="protein sequence ID" value="KMQ86601.1"/>
    <property type="molecule type" value="Genomic_DNA"/>
</dbReference>
<dbReference type="STRING" id="67767.A0A0J7K8T1"/>
<dbReference type="PANTHER" id="PTHR42648:SF11">
    <property type="entry name" value="TRANSPOSON TY4-P GAG-POL POLYPROTEIN"/>
    <property type="match status" value="1"/>
</dbReference>
<dbReference type="Pfam" id="PF13976">
    <property type="entry name" value="gag_pre-integrs"/>
    <property type="match status" value="1"/>
</dbReference>
<dbReference type="InterPro" id="IPR001878">
    <property type="entry name" value="Znf_CCHC"/>
</dbReference>
<keyword evidence="13" id="KW-0808">Transferase</keyword>
<dbReference type="GO" id="GO:0015074">
    <property type="term" value="P:DNA integration"/>
    <property type="evidence" value="ECO:0007669"/>
    <property type="project" value="UniProtKB-KW"/>
</dbReference>
<keyword evidence="16" id="KW-0863">Zinc-finger</keyword>
<dbReference type="Pfam" id="PF22936">
    <property type="entry name" value="Pol_BBD"/>
    <property type="match status" value="1"/>
</dbReference>
<keyword evidence="19" id="KW-1185">Reference proteome</keyword>
<dbReference type="PANTHER" id="PTHR42648">
    <property type="entry name" value="TRANSPOSASE, PUTATIVE-RELATED"/>
    <property type="match status" value="1"/>
</dbReference>
<dbReference type="GO" id="GO:0006508">
    <property type="term" value="P:proteolysis"/>
    <property type="evidence" value="ECO:0007669"/>
    <property type="project" value="UniProtKB-KW"/>
</dbReference>
<dbReference type="SUPFAM" id="SSF57756">
    <property type="entry name" value="Retrovirus zinc finger-like domains"/>
    <property type="match status" value="1"/>
</dbReference>
<keyword evidence="7" id="KW-0255">Endonuclease</keyword>
<evidence type="ECO:0000256" key="12">
    <source>
        <dbReference type="ARBA" id="ARBA00022918"/>
    </source>
</evidence>
<evidence type="ECO:0000256" key="6">
    <source>
        <dbReference type="ARBA" id="ARBA00022741"/>
    </source>
</evidence>
<dbReference type="Proteomes" id="UP000036403">
    <property type="component" value="Unassembled WGS sequence"/>
</dbReference>
<evidence type="ECO:0000256" key="11">
    <source>
        <dbReference type="ARBA" id="ARBA00022908"/>
    </source>
</evidence>
<evidence type="ECO:0000256" key="8">
    <source>
        <dbReference type="ARBA" id="ARBA00022801"/>
    </source>
</evidence>
<keyword evidence="4" id="KW-0540">Nuclease</keyword>
<evidence type="ECO:0000313" key="18">
    <source>
        <dbReference type="EMBL" id="KMQ86601.1"/>
    </source>
</evidence>
<keyword evidence="13" id="KW-0548">Nucleotidyltransferase</keyword>
<evidence type="ECO:0000259" key="17">
    <source>
        <dbReference type="PROSITE" id="PS50158"/>
    </source>
</evidence>
<keyword evidence="14" id="KW-0917">Virion maturation</keyword>
<dbReference type="GO" id="GO:0005524">
    <property type="term" value="F:ATP binding"/>
    <property type="evidence" value="ECO:0007669"/>
    <property type="project" value="UniProtKB-KW"/>
</dbReference>
<evidence type="ECO:0000256" key="4">
    <source>
        <dbReference type="ARBA" id="ARBA00022722"/>
    </source>
</evidence>
<keyword evidence="3" id="KW-0645">Protease</keyword>
<reference evidence="18 19" key="1">
    <citation type="submission" date="2015-04" db="EMBL/GenBank/DDBJ databases">
        <title>Lasius niger genome sequencing.</title>
        <authorList>
            <person name="Konorov E.A."/>
            <person name="Nikitin M.A."/>
            <person name="Kirill M.V."/>
            <person name="Chang P."/>
        </authorList>
    </citation>
    <scope>NUCLEOTIDE SEQUENCE [LARGE SCALE GENOMIC DNA]</scope>
    <source>
        <tissue evidence="18">Whole</tissue>
    </source>
</reference>
<keyword evidence="9" id="KW-0067">ATP-binding</keyword>
<proteinExistence type="predicted"/>
<dbReference type="InterPro" id="IPR036875">
    <property type="entry name" value="Znf_CCHC_sf"/>
</dbReference>
<dbReference type="GO" id="GO:0008233">
    <property type="term" value="F:peptidase activity"/>
    <property type="evidence" value="ECO:0007669"/>
    <property type="project" value="UniProtKB-KW"/>
</dbReference>
<dbReference type="GO" id="GO:0003887">
    <property type="term" value="F:DNA-directed DNA polymerase activity"/>
    <property type="evidence" value="ECO:0007669"/>
    <property type="project" value="UniProtKB-KW"/>
</dbReference>
<evidence type="ECO:0000256" key="14">
    <source>
        <dbReference type="ARBA" id="ARBA00023113"/>
    </source>
</evidence>
<accession>A0A0J7K8T1</accession>
<evidence type="ECO:0000256" key="15">
    <source>
        <dbReference type="ARBA" id="ARBA00023172"/>
    </source>
</evidence>
<protein>
    <submittedName>
        <fullName evidence="18">Integrase core domain protein</fullName>
    </submittedName>
</protein>
<evidence type="ECO:0000256" key="13">
    <source>
        <dbReference type="ARBA" id="ARBA00022932"/>
    </source>
</evidence>
<dbReference type="GO" id="GO:0004519">
    <property type="term" value="F:endonuclease activity"/>
    <property type="evidence" value="ECO:0007669"/>
    <property type="project" value="UniProtKB-KW"/>
</dbReference>
<dbReference type="GO" id="GO:0006310">
    <property type="term" value="P:DNA recombination"/>
    <property type="evidence" value="ECO:0007669"/>
    <property type="project" value="UniProtKB-KW"/>
</dbReference>
<evidence type="ECO:0000256" key="9">
    <source>
        <dbReference type="ARBA" id="ARBA00022840"/>
    </source>
</evidence>
<evidence type="ECO:0000256" key="1">
    <source>
        <dbReference type="ARBA" id="ARBA00002180"/>
    </source>
</evidence>
<evidence type="ECO:0000256" key="10">
    <source>
        <dbReference type="ARBA" id="ARBA00022842"/>
    </source>
</evidence>
<keyword evidence="15" id="KW-0233">DNA recombination</keyword>
<keyword evidence="6" id="KW-0547">Nucleotide-binding</keyword>
<dbReference type="InterPro" id="IPR036397">
    <property type="entry name" value="RNaseH_sf"/>
</dbReference>
<dbReference type="InterPro" id="IPR039537">
    <property type="entry name" value="Retrotran_Ty1/copia-like"/>
</dbReference>
<dbReference type="GO" id="GO:0003964">
    <property type="term" value="F:RNA-directed DNA polymerase activity"/>
    <property type="evidence" value="ECO:0007669"/>
    <property type="project" value="UniProtKB-KW"/>
</dbReference>
<sequence length="563" mass="63199">MADKLLYNLPTLTKGTYQRWKFDMKAALESIEVLEIVDGTTSCPALLADNSNASAVSTWKKGDAKARLIISSSLDADHHAAIRFCLTSKQMWETIISLHEQNTETNKYIANQEFHQYFDQGMTVSSYFSGLSIIKQNLESIGETITEAALIAKIINDLPKEYDFFRQSYRIAAAAGTVLTLSNIQAQLQVIEQDVKDKPGSPDDAGEALVTKNPETKKYNRKKMNSDKEKRTCWKCGKQGHLRVNCKSKSYGRFNTTQQKGLLVQEDGYCVDSWKGDSGCSSHMTRDKSSFVNLALFDHAVNVTVGDGSKMVAKGRGTIVADLFNGMAWNQREILNVLWVPDLCEKGLLNLGVLTERGFTVELKSKLLNIYDKNKVILTGIRGPNNLYSLKIRVNSETAHIAIDSLKLWHERLAHISPKTIDKMAKSEIVDGLERIDLKENYFCDGCAMGKMTKQPYKTKSSKSEEVGAVIHADLCGKMEVESLSRSRYYLELKDEASGYTKVYFVRSKHQVPEKLKQFVADQKSETGKIMKTFFSDRGTEFDNDRVKVLLAAWNKASNECGI</sequence>
<dbReference type="PaxDb" id="67767-A0A0J7K8T1"/>
<dbReference type="SMART" id="SM00343">
    <property type="entry name" value="ZnF_C2HC"/>
    <property type="match status" value="1"/>
</dbReference>
<evidence type="ECO:0000256" key="7">
    <source>
        <dbReference type="ARBA" id="ARBA00022759"/>
    </source>
</evidence>
<dbReference type="Pfam" id="PF14223">
    <property type="entry name" value="Retrotran_gag_2"/>
    <property type="match status" value="1"/>
</dbReference>
<keyword evidence="5" id="KW-0479">Metal-binding</keyword>
<dbReference type="Gene3D" id="3.30.420.10">
    <property type="entry name" value="Ribonuclease H-like superfamily/Ribonuclease H"/>
    <property type="match status" value="1"/>
</dbReference>